<dbReference type="Proteomes" id="UP000037387">
    <property type="component" value="Unassembled WGS sequence"/>
</dbReference>
<gene>
    <name evidence="11" type="ORF">M768_02110</name>
</gene>
<evidence type="ECO:0000256" key="7">
    <source>
        <dbReference type="ARBA" id="ARBA00044806"/>
    </source>
</evidence>
<keyword evidence="12" id="KW-1185">Reference proteome</keyword>
<dbReference type="InterPro" id="IPR047711">
    <property type="entry name" value="CBAH"/>
</dbReference>
<dbReference type="CDD" id="cd00542">
    <property type="entry name" value="Ntn_PVA"/>
    <property type="match status" value="1"/>
</dbReference>
<feature type="domain" description="Choloylglycine hydrolase/NAAA C-terminal" evidence="10">
    <location>
        <begin position="25"/>
        <end position="336"/>
    </location>
</feature>
<name>A0A0M0FBH7_CELCE</name>
<dbReference type="AlphaFoldDB" id="A0A0M0FBH7"/>
<evidence type="ECO:0000256" key="4">
    <source>
        <dbReference type="ARBA" id="ARBA00023098"/>
    </source>
</evidence>
<dbReference type="InterPro" id="IPR029132">
    <property type="entry name" value="CBAH/NAAA_C"/>
</dbReference>
<reference evidence="11 12" key="1">
    <citation type="journal article" date="2015" name="Sci. Rep.">
        <title>Functional and structural properties of a novel cellulosome-like multienzyme complex: efficient glycoside hydrolysis of water-insoluble 7-xylosyl-10-deacetylpaclitaxel.</title>
        <authorList>
            <person name="Dou T.Y."/>
            <person name="Luan H.W."/>
            <person name="Ge G.B."/>
            <person name="Dong M.M."/>
            <person name="Zou H.F."/>
            <person name="He Y.Q."/>
            <person name="Cui P."/>
            <person name="Wang J.Y."/>
            <person name="Hao D.C."/>
            <person name="Yang S.L."/>
            <person name="Yang L."/>
        </authorList>
    </citation>
    <scope>NUCLEOTIDE SEQUENCE [LARGE SCALE GENOMIC DNA]</scope>
    <source>
        <strain evidence="11 12">F16</strain>
    </source>
</reference>
<proteinExistence type="inferred from homology"/>
<organism evidence="11 12">
    <name type="scientific">Cellulosimicrobium cellulans F16</name>
    <dbReference type="NCBI Taxonomy" id="1350482"/>
    <lineage>
        <taxon>Bacteria</taxon>
        <taxon>Bacillati</taxon>
        <taxon>Actinomycetota</taxon>
        <taxon>Actinomycetes</taxon>
        <taxon>Micrococcales</taxon>
        <taxon>Promicromonosporaceae</taxon>
        <taxon>Cellulosimicrobium</taxon>
    </lineage>
</organism>
<comment type="catalytic activity">
    <reaction evidence="8">
        <text>cholate + taurine = taurocholate + H2O</text>
        <dbReference type="Rhea" id="RHEA:47108"/>
        <dbReference type="ChEBI" id="CHEBI:15377"/>
        <dbReference type="ChEBI" id="CHEBI:29747"/>
        <dbReference type="ChEBI" id="CHEBI:36257"/>
        <dbReference type="ChEBI" id="CHEBI:507393"/>
    </reaction>
    <physiologicalReaction direction="right-to-left" evidence="8">
        <dbReference type="Rhea" id="RHEA:47110"/>
    </physiologicalReaction>
</comment>
<evidence type="ECO:0000256" key="8">
    <source>
        <dbReference type="ARBA" id="ARBA00047285"/>
    </source>
</evidence>
<dbReference type="PATRIC" id="fig|1350482.3.peg.406"/>
<dbReference type="InterPro" id="IPR052193">
    <property type="entry name" value="Peptidase_C59"/>
</dbReference>
<dbReference type="GO" id="GO:0045302">
    <property type="term" value="F:choloylglycine hydrolase activity"/>
    <property type="evidence" value="ECO:0007669"/>
    <property type="project" value="UniProtKB-EC"/>
</dbReference>
<evidence type="ECO:0000256" key="5">
    <source>
        <dbReference type="ARBA" id="ARBA00044769"/>
    </source>
</evidence>
<dbReference type="EC" id="3.5.1.24" evidence="5"/>
<sequence>MDGHRARWPASARGRTDDDGGIAMCTGIRFSDGRGSVYLARNLDWTSGYGQRVVLTPTGYAPRSPFGAVPAIRHATLGMGIVAEGTPLYFDCGNDAGLAVAGLNFPGYAAYAPGPVDGAVNVAAYELPLWVCSQFATVDEVEAALQDVVVVDRPINETYPSSMLHWIVADATRAVVVEHTADGMHVFHDDVDVLTNQPGFGWHHENLRNYLNASPDFPGDTELGGAVLTPFGSGSHMRGIPGDYYSPSRFVRAAYVNAHYPTQESEEQNVSRAFHTLQQVAMVEGSAVMASGESEITVYTGLFSSRTSTYYWNTYEDPAVQSVAMADLAVGGTELVLA</sequence>
<dbReference type="Pfam" id="PF02275">
    <property type="entry name" value="CBAH"/>
    <property type="match status" value="1"/>
</dbReference>
<evidence type="ECO:0000256" key="2">
    <source>
        <dbReference type="ARBA" id="ARBA00006625"/>
    </source>
</evidence>
<evidence type="ECO:0000256" key="9">
    <source>
        <dbReference type="ARBA" id="ARBA00048897"/>
    </source>
</evidence>
<evidence type="ECO:0000256" key="1">
    <source>
        <dbReference type="ARBA" id="ARBA00004860"/>
    </source>
</evidence>
<comment type="caution">
    <text evidence="11">The sequence shown here is derived from an EMBL/GenBank/DDBJ whole genome shotgun (WGS) entry which is preliminary data.</text>
</comment>
<evidence type="ECO:0000259" key="10">
    <source>
        <dbReference type="Pfam" id="PF02275"/>
    </source>
</evidence>
<evidence type="ECO:0000256" key="6">
    <source>
        <dbReference type="ARBA" id="ARBA00044804"/>
    </source>
</evidence>
<protein>
    <recommendedName>
        <fullName evidence="5">choloylglycine hydrolase</fullName>
        <ecNumber evidence="5">3.5.1.24</ecNumber>
    </recommendedName>
    <alternativeName>
        <fullName evidence="6">Bile salt hydrolase</fullName>
    </alternativeName>
    <alternativeName>
        <fullName evidence="7">Choloylglycine hydrolase</fullName>
    </alternativeName>
</protein>
<keyword evidence="4" id="KW-0443">Lipid metabolism</keyword>
<evidence type="ECO:0000256" key="3">
    <source>
        <dbReference type="ARBA" id="ARBA00022801"/>
    </source>
</evidence>
<keyword evidence="3" id="KW-0378">Hydrolase</keyword>
<comment type="catalytic activity">
    <reaction evidence="9">
        <text>taurodeoxycholate + H2O = deoxycholate + taurine</text>
        <dbReference type="Rhea" id="RHEA:47556"/>
        <dbReference type="ChEBI" id="CHEBI:15377"/>
        <dbReference type="ChEBI" id="CHEBI:23614"/>
        <dbReference type="ChEBI" id="CHEBI:36261"/>
        <dbReference type="ChEBI" id="CHEBI:507393"/>
    </reaction>
    <physiologicalReaction direction="left-to-right" evidence="9">
        <dbReference type="Rhea" id="RHEA:47557"/>
    </physiologicalReaction>
</comment>
<evidence type="ECO:0000313" key="12">
    <source>
        <dbReference type="Proteomes" id="UP000037387"/>
    </source>
</evidence>
<evidence type="ECO:0000313" key="11">
    <source>
        <dbReference type="EMBL" id="KON74752.1"/>
    </source>
</evidence>
<comment type="similarity">
    <text evidence="2">Belongs to the peptidase C59 family.</text>
</comment>
<dbReference type="SUPFAM" id="SSF56235">
    <property type="entry name" value="N-terminal nucleophile aminohydrolases (Ntn hydrolases)"/>
    <property type="match status" value="1"/>
</dbReference>
<accession>A0A0M0FBH7</accession>
<dbReference type="GO" id="GO:0006629">
    <property type="term" value="P:lipid metabolic process"/>
    <property type="evidence" value="ECO:0007669"/>
    <property type="project" value="UniProtKB-KW"/>
</dbReference>
<dbReference type="NCBIfam" id="NF038245">
    <property type="entry name" value="bile_salt_hydro"/>
    <property type="match status" value="1"/>
</dbReference>
<dbReference type="InterPro" id="IPR029055">
    <property type="entry name" value="Ntn_hydrolases_N"/>
</dbReference>
<comment type="pathway">
    <text evidence="1">Lipid metabolism; bile acid biosynthesis.</text>
</comment>
<dbReference type="PANTHER" id="PTHR35527">
    <property type="entry name" value="CHOLOYLGLYCINE HYDROLASE"/>
    <property type="match status" value="1"/>
</dbReference>
<dbReference type="PANTHER" id="PTHR35527:SF2">
    <property type="entry name" value="HYDROLASE"/>
    <property type="match status" value="1"/>
</dbReference>
<dbReference type="Gene3D" id="3.60.60.10">
    <property type="entry name" value="Penicillin V Acylase, Chain A"/>
    <property type="match status" value="1"/>
</dbReference>
<dbReference type="EMBL" id="ATNL01000006">
    <property type="protein sequence ID" value="KON74752.1"/>
    <property type="molecule type" value="Genomic_DNA"/>
</dbReference>